<dbReference type="Proteomes" id="UP000000271">
    <property type="component" value="Chromosome"/>
</dbReference>
<dbReference type="HOGENOM" id="CLU_851673_0_0_9"/>
<feature type="transmembrane region" description="Helical" evidence="1">
    <location>
        <begin position="240"/>
        <end position="261"/>
    </location>
</feature>
<dbReference type="Pfam" id="PF20990">
    <property type="entry name" value="DUF2207_C"/>
    <property type="match status" value="1"/>
</dbReference>
<keyword evidence="1" id="KW-0472">Membrane</keyword>
<proteinExistence type="predicted"/>
<dbReference type="RefSeq" id="WP_013172810.1">
    <property type="nucleotide sequence ID" value="NC_014219.1"/>
</dbReference>
<keyword evidence="1" id="KW-1133">Transmembrane helix</keyword>
<sequence length="326" mass="36471">MNVLMMTLFLILAVIHSAWFIRRRIKRNRYQQIHQTEPPASFSPGVALYISGQKTIGSKQLTATLLDFVRGGNATLHRDGPSSPVVRFEAVERPVESPSSILLFDFLFHEVGTGGVLYVEDLYTFTELDSGRNRFLEVVDEWQEQIESELSELELLDLSPLFRKIGVATHLMMLFLMAVLLFLVPLFGFFAFILTVVSFSLFLLESNLTDRGAELRAKWLGYRAYLHTMTDAEDTGADKWTAHFVYAVAFGLLTSLSRAFPIREASELSLRTDQLPIYFYAAPGTAALSAESIQMFRDVDAAFDHGIHGEAAGLDQGINDIGLSDS</sequence>
<evidence type="ECO:0000256" key="1">
    <source>
        <dbReference type="SAM" id="Phobius"/>
    </source>
</evidence>
<feature type="domain" description="Predicted membrane protein YciQ-like C-terminal" evidence="2">
    <location>
        <begin position="33"/>
        <end position="258"/>
    </location>
</feature>
<name>D6XUA2_BACIE</name>
<accession>D6XUA2</accession>
<dbReference type="InterPro" id="IPR048389">
    <property type="entry name" value="YciQ-like_C"/>
</dbReference>
<evidence type="ECO:0000259" key="2">
    <source>
        <dbReference type="Pfam" id="PF20990"/>
    </source>
</evidence>
<keyword evidence="4" id="KW-1185">Reference proteome</keyword>
<dbReference type="AlphaFoldDB" id="D6XUA2"/>
<dbReference type="OrthoDB" id="5507254at2"/>
<dbReference type="EMBL" id="CP001791">
    <property type="protein sequence ID" value="ADH99388.1"/>
    <property type="molecule type" value="Genomic_DNA"/>
</dbReference>
<feature type="transmembrane region" description="Helical" evidence="1">
    <location>
        <begin position="171"/>
        <end position="204"/>
    </location>
</feature>
<protein>
    <recommendedName>
        <fullName evidence="2">Predicted membrane protein YciQ-like C-terminal domain-containing protein</fullName>
    </recommendedName>
</protein>
<dbReference type="KEGG" id="bse:Bsel_1884"/>
<evidence type="ECO:0000313" key="3">
    <source>
        <dbReference type="EMBL" id="ADH99388.1"/>
    </source>
</evidence>
<organism evidence="3 4">
    <name type="scientific">Bacillus selenitireducens (strain ATCC 700615 / DSM 15326 / MLS10)</name>
    <dbReference type="NCBI Taxonomy" id="439292"/>
    <lineage>
        <taxon>Bacteria</taxon>
        <taxon>Bacillati</taxon>
        <taxon>Bacillota</taxon>
        <taxon>Bacilli</taxon>
        <taxon>Bacillales</taxon>
        <taxon>Bacillaceae</taxon>
        <taxon>Salisediminibacterium</taxon>
    </lineage>
</organism>
<dbReference type="STRING" id="439292.Bsel_1884"/>
<keyword evidence="1" id="KW-0812">Transmembrane</keyword>
<evidence type="ECO:0000313" key="4">
    <source>
        <dbReference type="Proteomes" id="UP000000271"/>
    </source>
</evidence>
<feature type="transmembrane region" description="Helical" evidence="1">
    <location>
        <begin position="6"/>
        <end position="22"/>
    </location>
</feature>
<gene>
    <name evidence="3" type="ordered locus">Bsel_1884</name>
</gene>
<reference evidence="3" key="1">
    <citation type="submission" date="2009-10" db="EMBL/GenBank/DDBJ databases">
        <title>Complete sequence of Bacillus selenitireducens MLS10.</title>
        <authorList>
            <consortium name="US DOE Joint Genome Institute"/>
            <person name="Lucas S."/>
            <person name="Copeland A."/>
            <person name="Lapidus A."/>
            <person name="Glavina del Rio T."/>
            <person name="Dalin E."/>
            <person name="Tice H."/>
            <person name="Bruce D."/>
            <person name="Goodwin L."/>
            <person name="Pitluck S."/>
            <person name="Sims D."/>
            <person name="Brettin T."/>
            <person name="Detter J.C."/>
            <person name="Han C."/>
            <person name="Larimer F."/>
            <person name="Land M."/>
            <person name="Hauser L."/>
            <person name="Kyrpides N."/>
            <person name="Ovchinnikova G."/>
            <person name="Stolz J."/>
        </authorList>
    </citation>
    <scope>NUCLEOTIDE SEQUENCE [LARGE SCALE GENOMIC DNA]</scope>
    <source>
        <strain evidence="3">MLS10</strain>
    </source>
</reference>